<keyword evidence="4" id="KW-1185">Reference proteome</keyword>
<feature type="compositionally biased region" description="Low complexity" evidence="2">
    <location>
        <begin position="987"/>
        <end position="1002"/>
    </location>
</feature>
<feature type="region of interest" description="Disordered" evidence="2">
    <location>
        <begin position="293"/>
        <end position="356"/>
    </location>
</feature>
<keyword evidence="1" id="KW-0175">Coiled coil</keyword>
<feature type="compositionally biased region" description="Basic and acidic residues" evidence="2">
    <location>
        <begin position="312"/>
        <end position="347"/>
    </location>
</feature>
<organism evidence="3">
    <name type="scientific">Oppiella nova</name>
    <dbReference type="NCBI Taxonomy" id="334625"/>
    <lineage>
        <taxon>Eukaryota</taxon>
        <taxon>Metazoa</taxon>
        <taxon>Ecdysozoa</taxon>
        <taxon>Arthropoda</taxon>
        <taxon>Chelicerata</taxon>
        <taxon>Arachnida</taxon>
        <taxon>Acari</taxon>
        <taxon>Acariformes</taxon>
        <taxon>Sarcoptiformes</taxon>
        <taxon>Oribatida</taxon>
        <taxon>Brachypylina</taxon>
        <taxon>Oppioidea</taxon>
        <taxon>Oppiidae</taxon>
        <taxon>Oppiella</taxon>
    </lineage>
</organism>
<evidence type="ECO:0000256" key="1">
    <source>
        <dbReference type="SAM" id="Coils"/>
    </source>
</evidence>
<evidence type="ECO:0000313" key="3">
    <source>
        <dbReference type="EMBL" id="CAD7651779.1"/>
    </source>
</evidence>
<accession>A0A7R9QNB3</accession>
<evidence type="ECO:0000313" key="4">
    <source>
        <dbReference type="Proteomes" id="UP000728032"/>
    </source>
</evidence>
<feature type="compositionally biased region" description="Pro residues" evidence="2">
    <location>
        <begin position="728"/>
        <end position="756"/>
    </location>
</feature>
<feature type="region of interest" description="Disordered" evidence="2">
    <location>
        <begin position="505"/>
        <end position="524"/>
    </location>
</feature>
<feature type="region of interest" description="Disordered" evidence="2">
    <location>
        <begin position="979"/>
        <end position="1011"/>
    </location>
</feature>
<feature type="region of interest" description="Disordered" evidence="2">
    <location>
        <begin position="440"/>
        <end position="462"/>
    </location>
</feature>
<gene>
    <name evidence="3" type="ORF">ONB1V03_LOCUS8476</name>
</gene>
<evidence type="ECO:0000256" key="2">
    <source>
        <dbReference type="SAM" id="MobiDB-lite"/>
    </source>
</evidence>
<dbReference type="EMBL" id="OC919685">
    <property type="protein sequence ID" value="CAD7651779.1"/>
    <property type="molecule type" value="Genomic_DNA"/>
</dbReference>
<name>A0A7R9QNB3_9ACAR</name>
<feature type="region of interest" description="Disordered" evidence="2">
    <location>
        <begin position="390"/>
        <end position="423"/>
    </location>
</feature>
<reference evidence="3" key="1">
    <citation type="submission" date="2020-11" db="EMBL/GenBank/DDBJ databases">
        <authorList>
            <person name="Tran Van P."/>
        </authorList>
    </citation>
    <scope>NUCLEOTIDE SEQUENCE</scope>
</reference>
<feature type="coiled-coil region" evidence="1">
    <location>
        <begin position="669"/>
        <end position="722"/>
    </location>
</feature>
<feature type="region of interest" description="Disordered" evidence="2">
    <location>
        <begin position="88"/>
        <end position="145"/>
    </location>
</feature>
<dbReference type="Proteomes" id="UP000728032">
    <property type="component" value="Unassembled WGS sequence"/>
</dbReference>
<dbReference type="PANTHER" id="PTHR48125">
    <property type="entry name" value="LP07818P1"/>
    <property type="match status" value="1"/>
</dbReference>
<feature type="compositionally biased region" description="Low complexity" evidence="2">
    <location>
        <begin position="196"/>
        <end position="215"/>
    </location>
</feature>
<dbReference type="AlphaFoldDB" id="A0A7R9QNB3"/>
<proteinExistence type="predicted"/>
<feature type="region of interest" description="Disordered" evidence="2">
    <location>
        <begin position="184"/>
        <end position="251"/>
    </location>
</feature>
<dbReference type="OrthoDB" id="6536818at2759"/>
<dbReference type="EMBL" id="CAJPVJ010004860">
    <property type="protein sequence ID" value="CAG2168992.1"/>
    <property type="molecule type" value="Genomic_DNA"/>
</dbReference>
<feature type="compositionally biased region" description="Basic and acidic residues" evidence="2">
    <location>
        <begin position="105"/>
        <end position="140"/>
    </location>
</feature>
<feature type="compositionally biased region" description="Low complexity" evidence="2">
    <location>
        <begin position="403"/>
        <end position="423"/>
    </location>
</feature>
<feature type="region of interest" description="Disordered" evidence="2">
    <location>
        <begin position="725"/>
        <end position="804"/>
    </location>
</feature>
<feature type="compositionally biased region" description="Basic and acidic residues" evidence="2">
    <location>
        <begin position="217"/>
        <end position="251"/>
    </location>
</feature>
<dbReference type="PANTHER" id="PTHR48125:SF10">
    <property type="entry name" value="OS12G0136300 PROTEIN"/>
    <property type="match status" value="1"/>
</dbReference>
<feature type="coiled-coil region" evidence="1">
    <location>
        <begin position="865"/>
        <end position="892"/>
    </location>
</feature>
<feature type="non-terminal residue" evidence="3">
    <location>
        <position position="1011"/>
    </location>
</feature>
<protein>
    <submittedName>
        <fullName evidence="3">Uncharacterized protein</fullName>
    </submittedName>
</protein>
<sequence>TSAVPLAKRDIKEDLLKRATDLEKAGQDFSKKLRDEGKKVEADVVDKEVEAVKRIAKELEAAKEEREVERLEVELLVIEDRLNDIIKRGDQTRPPRPTSTVAPRVRRDIKDDLLKRAQELEKAGQDASKKLKDEGRTREAEELDREVAIVQRIAKELEAAKEERQVERLEVELLEVENRLNDLIKRDDRTRPPQPTTGAPRPTTGAPRPSTTGAPNDVKDDLLKRAQELEKEGQAESKKLRDEGKKVEADLLDKEIEGVQRIAKELEAAKDEKQIERLEAELKIIEDRLAETIKRDERTRPPRPTSTVAPRVRRDIKDDLLKRAQELEKAGQDASKKLKDEGRTREAEELDREVATVQRIAKELEAAKDERQVERLEVELLGVENRLNDLIKRDDRTRPPQPTTGAPRPTTGAPRPTTGAPGALLNDLKEDLLKRAQDLEKEGQAESKKLKDEGKTREAEELNREVEAVQRIAKELEAAKDEREVERLEVELLVIENRLADIIKRDDRTRPPQPTTGAPRPTTQAACARSCEQFSLHSCAVNSLAATVAPVDPVKDQLIKRGETLEARIKATVAKLTAEKREHLAGELLAEEARVIALINELKTTSPGPEALRLLEAEIGRVEDRVDIEERLIDKETEAQDTLLKNAQTLKGYVTQEIAILQNVTGPQKEQALRAAERLRREESRLEQIAKELVDAQTPRRIAEYEVELRVIEVNIEEALRDLHFIPTPSPAPTPKPTPAPTPKPTPAPTKPPTKPPTWFSKLAKVDSSESASDIDSKNIHSLAAPTEVPPAPTTGAPGTTRAADPVRDLLIKRGEELEARIKATVKKLTDEKREHLAGELLAEEQRIEPLINELKTTSPGPEALKLLEAEITRIEDRVEIEERLIEKETETQETLLKNAKILKEYVTEEIAILQNVTGEHRHQAEQAARALRRDELRLEQLSAELVDAQTPRRIAEYEVELRTIEVRIYEVLRQLDFHPPTPTPSPVTTVPPTTTSTGTGTYMPHPPTKA</sequence>
<feature type="compositionally biased region" description="Low complexity" evidence="2">
    <location>
        <begin position="794"/>
        <end position="804"/>
    </location>
</feature>